<comment type="caution">
    <text evidence="4">The sequence shown here is derived from an EMBL/GenBank/DDBJ whole genome shotgun (WGS) entry which is preliminary data.</text>
</comment>
<sequence length="111" mass="12310">MTMSPSPVPDPYEVLGVSREATPSEIAAAYRALVRHLHPDAAHAPTDPARLTEVLAAYAELRDPRRRATDDRDHPAPSPCREPISIPVRIHRPGARSQPDLRVGPVRRHLH</sequence>
<feature type="region of interest" description="Disordered" evidence="2">
    <location>
        <begin position="61"/>
        <end position="111"/>
    </location>
</feature>
<dbReference type="AlphaFoldDB" id="A0A318LFB9"/>
<gene>
    <name evidence="4" type="ORF">BA062_25860</name>
</gene>
<evidence type="ECO:0000259" key="3">
    <source>
        <dbReference type="PROSITE" id="PS50076"/>
    </source>
</evidence>
<feature type="compositionally biased region" description="Basic and acidic residues" evidence="2">
    <location>
        <begin position="61"/>
        <end position="75"/>
    </location>
</feature>
<accession>A0A318LFB9</accession>
<dbReference type="InterPro" id="IPR001623">
    <property type="entry name" value="DnaJ_domain"/>
</dbReference>
<reference evidence="4 5" key="1">
    <citation type="submission" date="2016-07" db="EMBL/GenBank/DDBJ databases">
        <title>Draft genome sequence of Prauserella sp. YIM 121212, isolated from alkaline soil.</title>
        <authorList>
            <person name="Ruckert C."/>
            <person name="Albersmeier A."/>
            <person name="Jiang C.-L."/>
            <person name="Jiang Y."/>
            <person name="Kalinowski J."/>
            <person name="Schneider O."/>
            <person name="Winkler A."/>
            <person name="Zotchev S.B."/>
        </authorList>
    </citation>
    <scope>NUCLEOTIDE SEQUENCE [LARGE SCALE GENOMIC DNA]</scope>
    <source>
        <strain evidence="4 5">YIM 121212</strain>
    </source>
</reference>
<dbReference type="GO" id="GO:0051082">
    <property type="term" value="F:unfolded protein binding"/>
    <property type="evidence" value="ECO:0007669"/>
    <property type="project" value="TreeGrafter"/>
</dbReference>
<dbReference type="GO" id="GO:0005737">
    <property type="term" value="C:cytoplasm"/>
    <property type="evidence" value="ECO:0007669"/>
    <property type="project" value="TreeGrafter"/>
</dbReference>
<dbReference type="Proteomes" id="UP000247892">
    <property type="component" value="Unassembled WGS sequence"/>
</dbReference>
<evidence type="ECO:0000313" key="5">
    <source>
        <dbReference type="Proteomes" id="UP000247892"/>
    </source>
</evidence>
<dbReference type="PROSITE" id="PS50076">
    <property type="entry name" value="DNAJ_2"/>
    <property type="match status" value="1"/>
</dbReference>
<dbReference type="CDD" id="cd06257">
    <property type="entry name" value="DnaJ"/>
    <property type="match status" value="1"/>
</dbReference>
<name>A0A318LFB9_9PSEU</name>
<dbReference type="SUPFAM" id="SSF46565">
    <property type="entry name" value="Chaperone J-domain"/>
    <property type="match status" value="1"/>
</dbReference>
<dbReference type="RefSeq" id="WP_228809437.1">
    <property type="nucleotide sequence ID" value="NZ_MASU01000012.1"/>
</dbReference>
<dbReference type="EMBL" id="MASU01000012">
    <property type="protein sequence ID" value="PXY25580.1"/>
    <property type="molecule type" value="Genomic_DNA"/>
</dbReference>
<evidence type="ECO:0000256" key="2">
    <source>
        <dbReference type="SAM" id="MobiDB-lite"/>
    </source>
</evidence>
<evidence type="ECO:0000256" key="1">
    <source>
        <dbReference type="ARBA" id="ARBA00023186"/>
    </source>
</evidence>
<proteinExistence type="predicted"/>
<dbReference type="GO" id="GO:0042026">
    <property type="term" value="P:protein refolding"/>
    <property type="evidence" value="ECO:0007669"/>
    <property type="project" value="TreeGrafter"/>
</dbReference>
<keyword evidence="1" id="KW-0143">Chaperone</keyword>
<dbReference type="Pfam" id="PF00226">
    <property type="entry name" value="DnaJ"/>
    <property type="match status" value="1"/>
</dbReference>
<dbReference type="SMART" id="SM00271">
    <property type="entry name" value="DnaJ"/>
    <property type="match status" value="1"/>
</dbReference>
<dbReference type="InterPro" id="IPR036869">
    <property type="entry name" value="J_dom_sf"/>
</dbReference>
<feature type="domain" description="J" evidence="3">
    <location>
        <begin position="10"/>
        <end position="74"/>
    </location>
</feature>
<dbReference type="PRINTS" id="PR00625">
    <property type="entry name" value="JDOMAIN"/>
</dbReference>
<dbReference type="Gene3D" id="1.10.287.110">
    <property type="entry name" value="DnaJ domain"/>
    <property type="match status" value="1"/>
</dbReference>
<keyword evidence="5" id="KW-1185">Reference proteome</keyword>
<organism evidence="4 5">
    <name type="scientific">Prauserella flavalba</name>
    <dbReference type="NCBI Taxonomy" id="1477506"/>
    <lineage>
        <taxon>Bacteria</taxon>
        <taxon>Bacillati</taxon>
        <taxon>Actinomycetota</taxon>
        <taxon>Actinomycetes</taxon>
        <taxon>Pseudonocardiales</taxon>
        <taxon>Pseudonocardiaceae</taxon>
        <taxon>Prauserella</taxon>
    </lineage>
</organism>
<dbReference type="PANTHER" id="PTHR43096:SF52">
    <property type="entry name" value="DNAJ HOMOLOG 1, MITOCHONDRIAL-RELATED"/>
    <property type="match status" value="1"/>
</dbReference>
<dbReference type="PANTHER" id="PTHR43096">
    <property type="entry name" value="DNAJ HOMOLOG 1, MITOCHONDRIAL-RELATED"/>
    <property type="match status" value="1"/>
</dbReference>
<evidence type="ECO:0000313" key="4">
    <source>
        <dbReference type="EMBL" id="PXY25580.1"/>
    </source>
</evidence>
<protein>
    <recommendedName>
        <fullName evidence="3">J domain-containing protein</fullName>
    </recommendedName>
</protein>